<keyword evidence="6" id="KW-1133">Transmembrane helix</keyword>
<dbReference type="SUPFAM" id="SSF52540">
    <property type="entry name" value="P-loop containing nucleoside triphosphate hydrolases"/>
    <property type="match status" value="1"/>
</dbReference>
<comment type="similarity">
    <text evidence="1">Belongs to the helicase family. RecQ subfamily.</text>
</comment>
<evidence type="ECO:0000256" key="5">
    <source>
        <dbReference type="ARBA" id="ARBA00034808"/>
    </source>
</evidence>
<comment type="caution">
    <text evidence="8">The sequence shown here is derived from an EMBL/GenBank/DDBJ whole genome shotgun (WGS) entry which is preliminary data.</text>
</comment>
<gene>
    <name evidence="8" type="ORF">FWILDA_LOCUS15395</name>
</gene>
<dbReference type="AlphaFoldDB" id="A0A9W4X025"/>
<feature type="domain" description="DEAD/DEAH-box helicase" evidence="7">
    <location>
        <begin position="79"/>
        <end position="182"/>
    </location>
</feature>
<evidence type="ECO:0000256" key="4">
    <source>
        <dbReference type="ARBA" id="ARBA00034617"/>
    </source>
</evidence>
<evidence type="ECO:0000256" key="1">
    <source>
        <dbReference type="ARBA" id="ARBA00005446"/>
    </source>
</evidence>
<keyword evidence="9" id="KW-1185">Reference proteome</keyword>
<evidence type="ECO:0000256" key="3">
    <source>
        <dbReference type="ARBA" id="ARBA00023235"/>
    </source>
</evidence>
<dbReference type="OrthoDB" id="10261556at2759"/>
<dbReference type="GO" id="GO:0006310">
    <property type="term" value="P:DNA recombination"/>
    <property type="evidence" value="ECO:0007669"/>
    <property type="project" value="TreeGrafter"/>
</dbReference>
<evidence type="ECO:0000313" key="9">
    <source>
        <dbReference type="Proteomes" id="UP001153678"/>
    </source>
</evidence>
<accession>A0A9W4X025</accession>
<comment type="catalytic activity">
    <reaction evidence="4">
        <text>Couples ATP hydrolysis with the unwinding of duplex DNA by translocating in the 3'-5' direction.</text>
        <dbReference type="EC" id="5.6.2.4"/>
    </reaction>
</comment>
<evidence type="ECO:0000313" key="8">
    <source>
        <dbReference type="EMBL" id="CAI2192078.1"/>
    </source>
</evidence>
<evidence type="ECO:0000256" key="6">
    <source>
        <dbReference type="SAM" id="Phobius"/>
    </source>
</evidence>
<name>A0A9W4X025_9GLOM</name>
<dbReference type="Proteomes" id="UP001153678">
    <property type="component" value="Unassembled WGS sequence"/>
</dbReference>
<dbReference type="EMBL" id="CAMKVN010008002">
    <property type="protein sequence ID" value="CAI2192078.1"/>
    <property type="molecule type" value="Genomic_DNA"/>
</dbReference>
<keyword evidence="3" id="KW-0413">Isomerase</keyword>
<evidence type="ECO:0000256" key="2">
    <source>
        <dbReference type="ARBA" id="ARBA00023125"/>
    </source>
</evidence>
<dbReference type="GO" id="GO:0043138">
    <property type="term" value="F:3'-5' DNA helicase activity"/>
    <property type="evidence" value="ECO:0007669"/>
    <property type="project" value="UniProtKB-EC"/>
</dbReference>
<sequence length="237" mass="27348">IIDKFHDILNKCIGWQSFPKKFPIDYCKICNFWNYLGFIQRIPETQVQIANNKPLFSNKILDLDYILKQIFEFFNFCEGQYDAIYSFLENKDTLVVLQTGGDKTLCFAMAALASFCLTVIFTLLKALIDNHVNSLISIGISAAGLYAFIDQFYEYQKRVFSEYLLGILPILFVTPEKLEKNKSFYQLLQKFMMNRESNLLLMSLIACLIIVILGGLTIGRYIIYCSSPDSCQELFNN</sequence>
<organism evidence="8 9">
    <name type="scientific">Funneliformis geosporum</name>
    <dbReference type="NCBI Taxonomy" id="1117311"/>
    <lineage>
        <taxon>Eukaryota</taxon>
        <taxon>Fungi</taxon>
        <taxon>Fungi incertae sedis</taxon>
        <taxon>Mucoromycota</taxon>
        <taxon>Glomeromycotina</taxon>
        <taxon>Glomeromycetes</taxon>
        <taxon>Glomerales</taxon>
        <taxon>Glomeraceae</taxon>
        <taxon>Funneliformis</taxon>
    </lineage>
</organism>
<dbReference type="GO" id="GO:0009378">
    <property type="term" value="F:four-way junction helicase activity"/>
    <property type="evidence" value="ECO:0007669"/>
    <property type="project" value="TreeGrafter"/>
</dbReference>
<dbReference type="GO" id="GO:0003677">
    <property type="term" value="F:DNA binding"/>
    <property type="evidence" value="ECO:0007669"/>
    <property type="project" value="UniProtKB-KW"/>
</dbReference>
<keyword evidence="2" id="KW-0238">DNA-binding</keyword>
<dbReference type="InterPro" id="IPR027417">
    <property type="entry name" value="P-loop_NTPase"/>
</dbReference>
<dbReference type="GO" id="GO:0006281">
    <property type="term" value="P:DNA repair"/>
    <property type="evidence" value="ECO:0007669"/>
    <property type="project" value="TreeGrafter"/>
</dbReference>
<dbReference type="Pfam" id="PF00270">
    <property type="entry name" value="DEAD"/>
    <property type="match status" value="1"/>
</dbReference>
<dbReference type="InterPro" id="IPR011545">
    <property type="entry name" value="DEAD/DEAH_box_helicase_dom"/>
</dbReference>
<dbReference type="GO" id="GO:0005737">
    <property type="term" value="C:cytoplasm"/>
    <property type="evidence" value="ECO:0007669"/>
    <property type="project" value="TreeGrafter"/>
</dbReference>
<dbReference type="PANTHER" id="PTHR13710">
    <property type="entry name" value="DNA HELICASE RECQ FAMILY MEMBER"/>
    <property type="match status" value="1"/>
</dbReference>
<keyword evidence="6" id="KW-0472">Membrane</keyword>
<feature type="non-terminal residue" evidence="8">
    <location>
        <position position="1"/>
    </location>
</feature>
<keyword evidence="6" id="KW-0812">Transmembrane</keyword>
<feature type="transmembrane region" description="Helical" evidence="6">
    <location>
        <begin position="199"/>
        <end position="223"/>
    </location>
</feature>
<evidence type="ECO:0000259" key="7">
    <source>
        <dbReference type="Pfam" id="PF00270"/>
    </source>
</evidence>
<feature type="transmembrane region" description="Helical" evidence="6">
    <location>
        <begin position="135"/>
        <end position="153"/>
    </location>
</feature>
<reference evidence="8" key="1">
    <citation type="submission" date="2022-08" db="EMBL/GenBank/DDBJ databases">
        <authorList>
            <person name="Kallberg Y."/>
            <person name="Tangrot J."/>
            <person name="Rosling A."/>
        </authorList>
    </citation>
    <scope>NUCLEOTIDE SEQUENCE</scope>
    <source>
        <strain evidence="8">Wild A</strain>
    </source>
</reference>
<dbReference type="GO" id="GO:0005694">
    <property type="term" value="C:chromosome"/>
    <property type="evidence" value="ECO:0007669"/>
    <property type="project" value="TreeGrafter"/>
</dbReference>
<protein>
    <recommendedName>
        <fullName evidence="5">DNA 3'-5' helicase</fullName>
        <ecNumber evidence="5">5.6.2.4</ecNumber>
    </recommendedName>
</protein>
<dbReference type="EC" id="5.6.2.4" evidence="5"/>
<dbReference type="PANTHER" id="PTHR13710:SF105">
    <property type="entry name" value="ATP-DEPENDENT DNA HELICASE Q1"/>
    <property type="match status" value="1"/>
</dbReference>
<dbReference type="GO" id="GO:0005524">
    <property type="term" value="F:ATP binding"/>
    <property type="evidence" value="ECO:0007669"/>
    <property type="project" value="InterPro"/>
</dbReference>
<proteinExistence type="inferred from homology"/>
<dbReference type="Gene3D" id="3.40.50.300">
    <property type="entry name" value="P-loop containing nucleotide triphosphate hydrolases"/>
    <property type="match status" value="1"/>
</dbReference>
<feature type="transmembrane region" description="Helical" evidence="6">
    <location>
        <begin position="107"/>
        <end position="128"/>
    </location>
</feature>